<evidence type="ECO:0000256" key="2">
    <source>
        <dbReference type="ARBA" id="ARBA00023125"/>
    </source>
</evidence>
<accession>A0A498C3C4</accession>
<protein>
    <submittedName>
        <fullName evidence="7">TetR family transcriptional regulator</fullName>
    </submittedName>
</protein>
<dbReference type="SUPFAM" id="SSF46689">
    <property type="entry name" value="Homeodomain-like"/>
    <property type="match status" value="1"/>
</dbReference>
<dbReference type="Pfam" id="PF00440">
    <property type="entry name" value="TetR_N"/>
    <property type="match status" value="1"/>
</dbReference>
<dbReference type="InterPro" id="IPR050109">
    <property type="entry name" value="HTH-type_TetR-like_transc_reg"/>
</dbReference>
<dbReference type="PANTHER" id="PTHR30055:SF238">
    <property type="entry name" value="MYCOFACTOCIN BIOSYNTHESIS TRANSCRIPTIONAL REGULATOR MFTR-RELATED"/>
    <property type="match status" value="1"/>
</dbReference>
<dbReference type="PROSITE" id="PS50977">
    <property type="entry name" value="HTH_TETR_2"/>
    <property type="match status" value="1"/>
</dbReference>
<reference evidence="7 8" key="1">
    <citation type="journal article" date="2015" name="Stand. Genomic Sci.">
        <title>Genomic Encyclopedia of Bacterial and Archaeal Type Strains, Phase III: the genomes of soil and plant-associated and newly described type strains.</title>
        <authorList>
            <person name="Whitman W.B."/>
            <person name="Woyke T."/>
            <person name="Klenk H.P."/>
            <person name="Zhou Y."/>
            <person name="Lilburn T.G."/>
            <person name="Beck B.J."/>
            <person name="De Vos P."/>
            <person name="Vandamme P."/>
            <person name="Eisen J.A."/>
            <person name="Garrity G."/>
            <person name="Hugenholtz P."/>
            <person name="Kyrpides N.C."/>
        </authorList>
    </citation>
    <scope>NUCLEOTIDE SEQUENCE [LARGE SCALE GENOMIC DNA]</scope>
    <source>
        <strain evidence="7 8">S2T63</strain>
    </source>
</reference>
<keyword evidence="2 4" id="KW-0238">DNA-binding</keyword>
<dbReference type="InterPro" id="IPR009057">
    <property type="entry name" value="Homeodomain-like_sf"/>
</dbReference>
<keyword evidence="1" id="KW-0805">Transcription regulation</keyword>
<name>A0A498C3C4_9MICO</name>
<keyword evidence="8" id="KW-1185">Reference proteome</keyword>
<evidence type="ECO:0000256" key="5">
    <source>
        <dbReference type="SAM" id="MobiDB-lite"/>
    </source>
</evidence>
<keyword evidence="3" id="KW-0804">Transcription</keyword>
<evidence type="ECO:0000256" key="3">
    <source>
        <dbReference type="ARBA" id="ARBA00023163"/>
    </source>
</evidence>
<dbReference type="EMBL" id="RCDB01000002">
    <property type="protein sequence ID" value="RLK49487.1"/>
    <property type="molecule type" value="Genomic_DNA"/>
</dbReference>
<feature type="domain" description="HTH tetR-type" evidence="6">
    <location>
        <begin position="17"/>
        <end position="77"/>
    </location>
</feature>
<evidence type="ECO:0000256" key="1">
    <source>
        <dbReference type="ARBA" id="ARBA00023015"/>
    </source>
</evidence>
<dbReference type="GO" id="GO:0003700">
    <property type="term" value="F:DNA-binding transcription factor activity"/>
    <property type="evidence" value="ECO:0007669"/>
    <property type="project" value="TreeGrafter"/>
</dbReference>
<dbReference type="Gene3D" id="1.10.357.10">
    <property type="entry name" value="Tetracycline Repressor, domain 2"/>
    <property type="match status" value="1"/>
</dbReference>
<feature type="DNA-binding region" description="H-T-H motif" evidence="4">
    <location>
        <begin position="40"/>
        <end position="59"/>
    </location>
</feature>
<dbReference type="AlphaFoldDB" id="A0A498C3C4"/>
<dbReference type="InterPro" id="IPR001647">
    <property type="entry name" value="HTH_TetR"/>
</dbReference>
<organism evidence="7 8">
    <name type="scientific">Microbacterium telephonicum</name>
    <dbReference type="NCBI Taxonomy" id="1714841"/>
    <lineage>
        <taxon>Bacteria</taxon>
        <taxon>Bacillati</taxon>
        <taxon>Actinomycetota</taxon>
        <taxon>Actinomycetes</taxon>
        <taxon>Micrococcales</taxon>
        <taxon>Microbacteriaceae</taxon>
        <taxon>Microbacterium</taxon>
    </lineage>
</organism>
<sequence length="228" mass="25106">MHYVMDSAITARERRRRDTTRTLVSLTRRATAAHGLAGFTIDEICAEADISRRTFFNYFASKEDAVLGIPLGTDTDEADAFFVAMRPRTRAGELSANLVDDYATLIAARWARLEIDRESAAELMAAAAREPQLLPHMLERGRLDQEKDVGLIERREGLAPGDERARVLVQVVVHLAHLAVPLSLEPAHPEPFPDVLRRLVATASDLFAPPPAAARAPHPTTNDSGTPR</sequence>
<evidence type="ECO:0000259" key="6">
    <source>
        <dbReference type="PROSITE" id="PS50977"/>
    </source>
</evidence>
<evidence type="ECO:0000256" key="4">
    <source>
        <dbReference type="PROSITE-ProRule" id="PRU00335"/>
    </source>
</evidence>
<dbReference type="Proteomes" id="UP000273158">
    <property type="component" value="Unassembled WGS sequence"/>
</dbReference>
<dbReference type="InterPro" id="IPR023772">
    <property type="entry name" value="DNA-bd_HTH_TetR-type_CS"/>
</dbReference>
<feature type="region of interest" description="Disordered" evidence="5">
    <location>
        <begin position="208"/>
        <end position="228"/>
    </location>
</feature>
<evidence type="ECO:0000313" key="7">
    <source>
        <dbReference type="EMBL" id="RLK49487.1"/>
    </source>
</evidence>
<evidence type="ECO:0000313" key="8">
    <source>
        <dbReference type="Proteomes" id="UP000273158"/>
    </source>
</evidence>
<dbReference type="GO" id="GO:0000976">
    <property type="term" value="F:transcription cis-regulatory region binding"/>
    <property type="evidence" value="ECO:0007669"/>
    <property type="project" value="TreeGrafter"/>
</dbReference>
<dbReference type="PROSITE" id="PS01081">
    <property type="entry name" value="HTH_TETR_1"/>
    <property type="match status" value="1"/>
</dbReference>
<gene>
    <name evidence="7" type="ORF">C7474_1643</name>
</gene>
<comment type="caution">
    <text evidence="7">The sequence shown here is derived from an EMBL/GenBank/DDBJ whole genome shotgun (WGS) entry which is preliminary data.</text>
</comment>
<dbReference type="PANTHER" id="PTHR30055">
    <property type="entry name" value="HTH-TYPE TRANSCRIPTIONAL REGULATOR RUTR"/>
    <property type="match status" value="1"/>
</dbReference>
<proteinExistence type="predicted"/>